<dbReference type="GO" id="GO:0046872">
    <property type="term" value="F:metal ion binding"/>
    <property type="evidence" value="ECO:0007669"/>
    <property type="project" value="UniProtKB-KW"/>
</dbReference>
<dbReference type="Pfam" id="PF13183">
    <property type="entry name" value="Fer4_8"/>
    <property type="match status" value="1"/>
</dbReference>
<proteinExistence type="predicted"/>
<evidence type="ECO:0000259" key="8">
    <source>
        <dbReference type="PROSITE" id="PS51379"/>
    </source>
</evidence>
<dbReference type="SUPFAM" id="SSF46548">
    <property type="entry name" value="alpha-helical ferredoxin"/>
    <property type="match status" value="1"/>
</dbReference>
<sequence length="483" mass="53550">MGGQLPADKTPWPIRRDRALADGTMRHTIGVVTRRFTQAKRDAYAQYPPGEEARRHALAAKREVIRRLPELLTEARQALERNGAVTYVATTADEAVERVTAILRQHQVKTVIKSKSMLTEELELNDRLLEAGVKVRETDLGEFIIQLAGEKPSHILAPAAHKNRAQIRRLFDEDARREGISPPVSEDTADLTAYARQRLRQEFLQADAGITGGNFLVAETGTVVLITNEGNADMVTTLPRVLISVIGVEKLLPRWEDFQAAVTQPALSGVGRRLSSYTTLIQGPRRPGQTEGPEAWYVVLVDNGRLSLRGTPYQDALACIRCGACLNACPVFRQLGGHAYGSVYPGPIGVVETPALSQWATGSELPSVACTLCHACGEICPMGIDLPRMIVSLRTDKVKRGGVPRTQAASYRLWAQWWASPAGYRRSVRFARLGQKFYRRQGRLVGAPGFAGGWFQTRTMPTVADETFHEWWQRTRERGTRHG</sequence>
<dbReference type="GO" id="GO:0051539">
    <property type="term" value="F:4 iron, 4 sulfur cluster binding"/>
    <property type="evidence" value="ECO:0007669"/>
    <property type="project" value="UniProtKB-KW"/>
</dbReference>
<dbReference type="InterPro" id="IPR009051">
    <property type="entry name" value="Helical_ferredxn"/>
</dbReference>
<dbReference type="SUPFAM" id="SSF100950">
    <property type="entry name" value="NagB/RpiA/CoA transferase-like"/>
    <property type="match status" value="1"/>
</dbReference>
<evidence type="ECO:0000313" key="10">
    <source>
        <dbReference type="Proteomes" id="UP000005439"/>
    </source>
</evidence>
<dbReference type="PROSITE" id="PS00198">
    <property type="entry name" value="4FE4S_FER_1"/>
    <property type="match status" value="2"/>
</dbReference>
<protein>
    <submittedName>
        <fullName evidence="9">Lactate utilization protein B/C</fullName>
    </submittedName>
</protein>
<evidence type="ECO:0000256" key="6">
    <source>
        <dbReference type="ARBA" id="ARBA00023004"/>
    </source>
</evidence>
<dbReference type="Pfam" id="PF11870">
    <property type="entry name" value="LutB_C"/>
    <property type="match status" value="1"/>
</dbReference>
<dbReference type="InterPro" id="IPR037171">
    <property type="entry name" value="NagB/RpiA_transferase-like"/>
</dbReference>
<evidence type="ECO:0000256" key="3">
    <source>
        <dbReference type="ARBA" id="ARBA00022723"/>
    </source>
</evidence>
<gene>
    <name evidence="9" type="ordered locus">Sulac_2098</name>
</gene>
<dbReference type="Gene3D" id="3.40.50.10420">
    <property type="entry name" value="NagB/RpiA/CoA transferase-like"/>
    <property type="match status" value="1"/>
</dbReference>
<keyword evidence="3" id="KW-0479">Metal-binding</keyword>
<keyword evidence="10" id="KW-1185">Reference proteome</keyword>
<dbReference type="InterPro" id="IPR017900">
    <property type="entry name" value="4Fe4S_Fe_S_CS"/>
</dbReference>
<keyword evidence="2" id="KW-0004">4Fe-4S</keyword>
<dbReference type="HOGENOM" id="CLU_027059_2_0_9"/>
<keyword evidence="4" id="KW-0677">Repeat</keyword>
<dbReference type="Pfam" id="PF02589">
    <property type="entry name" value="LUD_dom"/>
    <property type="match status" value="1"/>
</dbReference>
<name>G8TSW9_SULAD</name>
<dbReference type="PROSITE" id="PS51379">
    <property type="entry name" value="4FE4S_FER_2"/>
    <property type="match status" value="1"/>
</dbReference>
<dbReference type="InterPro" id="IPR004452">
    <property type="entry name" value="LutB/LldF"/>
</dbReference>
<evidence type="ECO:0000256" key="1">
    <source>
        <dbReference type="ARBA" id="ARBA00022448"/>
    </source>
</evidence>
<dbReference type="PANTHER" id="PTHR47153:SF2">
    <property type="entry name" value="LACTATE UTILIZATION PROTEIN B"/>
    <property type="match status" value="1"/>
</dbReference>
<dbReference type="GO" id="GO:0006089">
    <property type="term" value="P:lactate metabolic process"/>
    <property type="evidence" value="ECO:0007669"/>
    <property type="project" value="InterPro"/>
</dbReference>
<dbReference type="InterPro" id="IPR024569">
    <property type="entry name" value="LutB_C"/>
</dbReference>
<dbReference type="Gene3D" id="1.10.1060.10">
    <property type="entry name" value="Alpha-helical ferredoxin"/>
    <property type="match status" value="1"/>
</dbReference>
<evidence type="ECO:0000256" key="7">
    <source>
        <dbReference type="ARBA" id="ARBA00023014"/>
    </source>
</evidence>
<evidence type="ECO:0000313" key="9">
    <source>
        <dbReference type="EMBL" id="AEW05584.1"/>
    </source>
</evidence>
<evidence type="ECO:0000256" key="4">
    <source>
        <dbReference type="ARBA" id="ARBA00022737"/>
    </source>
</evidence>
<dbReference type="Proteomes" id="UP000005439">
    <property type="component" value="Chromosome"/>
</dbReference>
<dbReference type="InterPro" id="IPR024185">
    <property type="entry name" value="FTHF_cligase-like_sf"/>
</dbReference>
<dbReference type="EMBL" id="CP003179">
    <property type="protein sequence ID" value="AEW05584.1"/>
    <property type="molecule type" value="Genomic_DNA"/>
</dbReference>
<keyword evidence="6" id="KW-0408">Iron</keyword>
<dbReference type="InterPro" id="IPR003741">
    <property type="entry name" value="LUD_dom"/>
</dbReference>
<dbReference type="InterPro" id="IPR017896">
    <property type="entry name" value="4Fe4S_Fe-S-bd"/>
</dbReference>
<evidence type="ECO:0000256" key="2">
    <source>
        <dbReference type="ARBA" id="ARBA00022485"/>
    </source>
</evidence>
<organism evidence="9 10">
    <name type="scientific">Sulfobacillus acidophilus (strain ATCC 700253 / DSM 10332 / NAL)</name>
    <dbReference type="NCBI Taxonomy" id="679936"/>
    <lineage>
        <taxon>Bacteria</taxon>
        <taxon>Bacillati</taxon>
        <taxon>Bacillota</taxon>
        <taxon>Clostridia</taxon>
        <taxon>Eubacteriales</taxon>
        <taxon>Clostridiales Family XVII. Incertae Sedis</taxon>
        <taxon>Sulfobacillus</taxon>
    </lineage>
</organism>
<dbReference type="PATRIC" id="fig|679936.5.peg.2163"/>
<dbReference type="PANTHER" id="PTHR47153">
    <property type="entry name" value="LACTATE UTILIZATION PROTEIN B"/>
    <property type="match status" value="1"/>
</dbReference>
<reference evidence="9 10" key="2">
    <citation type="journal article" date="2012" name="Stand. Genomic Sci.">
        <title>Complete genome sequence of the moderately thermophilic mineral-sulfide-oxidizing firmicute Sulfobacillus acidophilus type strain (NAL(T)).</title>
        <authorList>
            <person name="Anderson I."/>
            <person name="Chertkov O."/>
            <person name="Chen A."/>
            <person name="Saunders E."/>
            <person name="Lapidus A."/>
            <person name="Nolan M."/>
            <person name="Lucas S."/>
            <person name="Hammon N."/>
            <person name="Deshpande S."/>
            <person name="Cheng J.F."/>
            <person name="Han C."/>
            <person name="Tapia R."/>
            <person name="Goodwin L.A."/>
            <person name="Pitluck S."/>
            <person name="Liolios K."/>
            <person name="Pagani I."/>
            <person name="Ivanova N."/>
            <person name="Mikhailova N."/>
            <person name="Pati A."/>
            <person name="Palaniappan K."/>
            <person name="Land M."/>
            <person name="Pan C."/>
            <person name="Rohde M."/>
            <person name="Pukall R."/>
            <person name="Goker M."/>
            <person name="Detter J.C."/>
            <person name="Woyke T."/>
            <person name="Bristow J."/>
            <person name="Eisen J.A."/>
            <person name="Markowitz V."/>
            <person name="Hugenholtz P."/>
            <person name="Kyrpides N.C."/>
            <person name="Klenk H.P."/>
            <person name="Mavromatis K."/>
        </authorList>
    </citation>
    <scope>NUCLEOTIDE SEQUENCE [LARGE SCALE GENOMIC DNA]</scope>
    <source>
        <strain evidence="10">ATCC 700253 / DSM 10332 / NAL</strain>
    </source>
</reference>
<dbReference type="KEGG" id="sap:Sulac_2098"/>
<feature type="domain" description="4Fe-4S ferredoxin-type" evidence="8">
    <location>
        <begin position="310"/>
        <end position="331"/>
    </location>
</feature>
<reference evidence="10" key="1">
    <citation type="submission" date="2011-12" db="EMBL/GenBank/DDBJ databases">
        <title>The complete genome of chromosome of Sulfobacillus acidophilus DSM 10332.</title>
        <authorList>
            <person name="Lucas S."/>
            <person name="Han J."/>
            <person name="Lapidus A."/>
            <person name="Bruce D."/>
            <person name="Goodwin L."/>
            <person name="Pitluck S."/>
            <person name="Peters L."/>
            <person name="Kyrpides N."/>
            <person name="Mavromatis K."/>
            <person name="Ivanova N."/>
            <person name="Mikhailova N."/>
            <person name="Chertkov O."/>
            <person name="Saunders E."/>
            <person name="Detter J.C."/>
            <person name="Tapia R."/>
            <person name="Han C."/>
            <person name="Land M."/>
            <person name="Hauser L."/>
            <person name="Markowitz V."/>
            <person name="Cheng J.-F."/>
            <person name="Hugenholtz P."/>
            <person name="Woyke T."/>
            <person name="Wu D."/>
            <person name="Pukall R."/>
            <person name="Gehrich-Schroeter G."/>
            <person name="Schneider S."/>
            <person name="Klenk H.-P."/>
            <person name="Eisen J.A."/>
        </authorList>
    </citation>
    <scope>NUCLEOTIDE SEQUENCE [LARGE SCALE GENOMIC DNA]</scope>
    <source>
        <strain evidence="10">ATCC 700253 / DSM 10332 / NAL</strain>
    </source>
</reference>
<dbReference type="STRING" id="679936.Sulac_2098"/>
<evidence type="ECO:0000256" key="5">
    <source>
        <dbReference type="ARBA" id="ARBA00022982"/>
    </source>
</evidence>
<accession>G8TSW9</accession>
<keyword evidence="7" id="KW-0411">Iron-sulfur</keyword>
<keyword evidence="5" id="KW-0249">Electron transport</keyword>
<dbReference type="AlphaFoldDB" id="G8TSW9"/>
<keyword evidence="1" id="KW-0813">Transport</keyword>